<dbReference type="InterPro" id="IPR002900">
    <property type="entry name" value="DUF38/FTH_CAE_spp"/>
</dbReference>
<dbReference type="WBParaSite" id="Csp11.Scaffold566.g4104.t1">
    <property type="protein sequence ID" value="Csp11.Scaffold566.g4104.t1"/>
    <property type="gene ID" value="Csp11.Scaffold566.g4104"/>
</dbReference>
<protein>
    <submittedName>
        <fullName evidence="4">FTH domain-containing protein</fullName>
    </submittedName>
</protein>
<evidence type="ECO:0000313" key="3">
    <source>
        <dbReference type="Proteomes" id="UP000095282"/>
    </source>
</evidence>
<evidence type="ECO:0000313" key="4">
    <source>
        <dbReference type="WBParaSite" id="Csp11.Scaffold566.g4104.t1"/>
    </source>
</evidence>
<sequence length="327" mass="38861">MEFWLQLPEHFKKSVVKKLDYKTRCRLRICSKLDKDLVDSCPVTIKHVNFEPRLGNQVYLSIEETGGPQTLLYENCKSLQDVLQDFMFIFKNPKSKVVKLSIAHFNFQRQPDAVNDFLFALFSEIESKYSSSFKLRIEKFSFHWGEMRETNFLELLKKFDSKVFKSIFLRKLPMKTPGMIDELVETEQWKRLEEVRMQDKSAIPLEKLQVNILNVVFHSLKANDVWRYIQNYKSYPVPHQSFFLIHTLQPLPLAEIMELFDVPVENEPLEENNNCIKHTQRFRLPWSKQNILVVKIEMRKIKGTICRKGMESEDFDVLEMNQLQEIV</sequence>
<keyword evidence="3" id="KW-1185">Reference proteome</keyword>
<accession>A0A1I7TAR8</accession>
<feature type="domain" description="F-box" evidence="1">
    <location>
        <begin position="4"/>
        <end position="45"/>
    </location>
</feature>
<organism evidence="3 4">
    <name type="scientific">Caenorhabditis tropicalis</name>
    <dbReference type="NCBI Taxonomy" id="1561998"/>
    <lineage>
        <taxon>Eukaryota</taxon>
        <taxon>Metazoa</taxon>
        <taxon>Ecdysozoa</taxon>
        <taxon>Nematoda</taxon>
        <taxon>Chromadorea</taxon>
        <taxon>Rhabditida</taxon>
        <taxon>Rhabditina</taxon>
        <taxon>Rhabditomorpha</taxon>
        <taxon>Rhabditoidea</taxon>
        <taxon>Rhabditidae</taxon>
        <taxon>Peloderinae</taxon>
        <taxon>Caenorhabditis</taxon>
    </lineage>
</organism>
<dbReference type="InterPro" id="IPR001810">
    <property type="entry name" value="F-box_dom"/>
</dbReference>
<dbReference type="Pfam" id="PF01827">
    <property type="entry name" value="FTH"/>
    <property type="match status" value="1"/>
</dbReference>
<dbReference type="PANTHER" id="PTHR31006:SF8">
    <property type="entry name" value="F-BOX DOMAIN-CONTAINING PROTEIN-RELATED"/>
    <property type="match status" value="1"/>
</dbReference>
<dbReference type="Pfam" id="PF00646">
    <property type="entry name" value="F-box"/>
    <property type="match status" value="1"/>
</dbReference>
<name>A0A1I7TAR8_9PELO</name>
<dbReference type="AlphaFoldDB" id="A0A1I7TAR8"/>
<dbReference type="PANTHER" id="PTHR31006">
    <property type="entry name" value="F-BOX DOMAIN-CONTAINING PROTEIN-RELATED-RELATED"/>
    <property type="match status" value="1"/>
</dbReference>
<dbReference type="eggNOG" id="ENOG502TH2U">
    <property type="taxonomic scope" value="Eukaryota"/>
</dbReference>
<proteinExistence type="predicted"/>
<evidence type="ECO:0000259" key="1">
    <source>
        <dbReference type="Pfam" id="PF00646"/>
    </source>
</evidence>
<reference evidence="4" key="1">
    <citation type="submission" date="2016-11" db="UniProtKB">
        <authorList>
            <consortium name="WormBaseParasite"/>
        </authorList>
    </citation>
    <scope>IDENTIFICATION</scope>
</reference>
<dbReference type="Proteomes" id="UP000095282">
    <property type="component" value="Unplaced"/>
</dbReference>
<evidence type="ECO:0000259" key="2">
    <source>
        <dbReference type="Pfam" id="PF01827"/>
    </source>
</evidence>
<dbReference type="InterPro" id="IPR042317">
    <property type="entry name" value="She-1-like"/>
</dbReference>
<feature type="domain" description="DUF38" evidence="2">
    <location>
        <begin position="122"/>
        <end position="207"/>
    </location>
</feature>